<sequence length="69" mass="7469">MISVSVRIFAGVESERQLVLPEGTSYYEILDLLGINPETVAITRDGVPVPFNDLVLPGEIEIIRVVSAG</sequence>
<name>A0B7U4_METTP</name>
<dbReference type="KEGG" id="mtp:Mthe_0983"/>
<dbReference type="SUPFAM" id="SSF54285">
    <property type="entry name" value="MoaD/ThiS"/>
    <property type="match status" value="1"/>
</dbReference>
<dbReference type="EMBL" id="CP000477">
    <property type="protein sequence ID" value="ABK14768.1"/>
    <property type="molecule type" value="Genomic_DNA"/>
</dbReference>
<keyword evidence="2" id="KW-1185">Reference proteome</keyword>
<dbReference type="InterPro" id="IPR012675">
    <property type="entry name" value="Beta-grasp_dom_sf"/>
</dbReference>
<dbReference type="HOGENOM" id="CLU_114601_9_3_2"/>
<organism evidence="1 2">
    <name type="scientific">Methanothrix thermoacetophila (strain DSM 6194 / JCM 14653 / NBRC 101360 / PT)</name>
    <name type="common">Methanosaeta thermophila</name>
    <dbReference type="NCBI Taxonomy" id="349307"/>
    <lineage>
        <taxon>Archaea</taxon>
        <taxon>Methanobacteriati</taxon>
        <taxon>Methanobacteriota</taxon>
        <taxon>Stenosarchaea group</taxon>
        <taxon>Methanomicrobia</taxon>
        <taxon>Methanotrichales</taxon>
        <taxon>Methanotrichaceae</taxon>
        <taxon>Methanothrix</taxon>
    </lineage>
</organism>
<dbReference type="STRING" id="349307.Mthe_0983"/>
<dbReference type="GeneID" id="4462696"/>
<evidence type="ECO:0000313" key="1">
    <source>
        <dbReference type="EMBL" id="ABK14768.1"/>
    </source>
</evidence>
<dbReference type="Gene3D" id="3.10.20.30">
    <property type="match status" value="1"/>
</dbReference>
<accession>A0B7U4</accession>
<evidence type="ECO:0000313" key="2">
    <source>
        <dbReference type="Proteomes" id="UP000000674"/>
    </source>
</evidence>
<reference evidence="1 2" key="1">
    <citation type="submission" date="2006-10" db="EMBL/GenBank/DDBJ databases">
        <title>Complete sequence of Methanosaeta thermophila PT.</title>
        <authorList>
            <consortium name="US DOE Joint Genome Institute"/>
            <person name="Copeland A."/>
            <person name="Lucas S."/>
            <person name="Lapidus A."/>
            <person name="Barry K."/>
            <person name="Detter J.C."/>
            <person name="Glavina del Rio T."/>
            <person name="Hammon N."/>
            <person name="Israni S."/>
            <person name="Pitluck S."/>
            <person name="Chain P."/>
            <person name="Malfatti S."/>
            <person name="Shin M."/>
            <person name="Vergez L."/>
            <person name="Schmutz J."/>
            <person name="Larimer F."/>
            <person name="Land M."/>
            <person name="Hauser L."/>
            <person name="Kyrpides N."/>
            <person name="Kim E."/>
            <person name="Smith K.S."/>
            <person name="Ingram-Smith C."/>
            <person name="Richardson P."/>
        </authorList>
    </citation>
    <scope>NUCLEOTIDE SEQUENCE [LARGE SCALE GENOMIC DNA]</scope>
    <source>
        <strain evidence="2">DSM 6194 / JCM 14653 / NBRC 101360 / PT</strain>
    </source>
</reference>
<dbReference type="Proteomes" id="UP000000674">
    <property type="component" value="Chromosome"/>
</dbReference>
<dbReference type="AlphaFoldDB" id="A0B7U4"/>
<evidence type="ECO:0008006" key="3">
    <source>
        <dbReference type="Google" id="ProtNLM"/>
    </source>
</evidence>
<proteinExistence type="predicted"/>
<gene>
    <name evidence="1" type="ordered locus">Mthe_0983</name>
</gene>
<dbReference type="OrthoDB" id="124543at2157"/>
<dbReference type="InterPro" id="IPR016155">
    <property type="entry name" value="Mopterin_synth/thiamin_S_b"/>
</dbReference>
<dbReference type="InterPro" id="IPR053833">
    <property type="entry name" value="SAMP2"/>
</dbReference>
<dbReference type="RefSeq" id="WP_011696162.1">
    <property type="nucleotide sequence ID" value="NC_008553.1"/>
</dbReference>
<dbReference type="Pfam" id="PF21965">
    <property type="entry name" value="SAMP2"/>
    <property type="match status" value="1"/>
</dbReference>
<protein>
    <recommendedName>
        <fullName evidence="3">ThiamineS protein</fullName>
    </recommendedName>
</protein>